<dbReference type="Pfam" id="PF13377">
    <property type="entry name" value="Peripla_BP_3"/>
    <property type="match status" value="1"/>
</dbReference>
<dbReference type="InterPro" id="IPR000843">
    <property type="entry name" value="HTH_LacI"/>
</dbReference>
<evidence type="ECO:0000256" key="1">
    <source>
        <dbReference type="ARBA" id="ARBA00023015"/>
    </source>
</evidence>
<keyword evidence="2 6" id="KW-0238">DNA-binding</keyword>
<name>A0AAU6WGX1_9MICC</name>
<dbReference type="InterPro" id="IPR001387">
    <property type="entry name" value="Cro/C1-type_HTH"/>
</dbReference>
<dbReference type="SUPFAM" id="SSF53822">
    <property type="entry name" value="Periplasmic binding protein-like I"/>
    <property type="match status" value="1"/>
</dbReference>
<dbReference type="Gene3D" id="3.40.50.2300">
    <property type="match status" value="2"/>
</dbReference>
<dbReference type="PROSITE" id="PS50932">
    <property type="entry name" value="HTH_LACI_2"/>
    <property type="match status" value="1"/>
</dbReference>
<keyword evidence="1" id="KW-0805">Transcription regulation</keyword>
<gene>
    <name evidence="6" type="ORF">QMQ05_04190</name>
</gene>
<proteinExistence type="predicted"/>
<dbReference type="GO" id="GO:0003700">
    <property type="term" value="F:DNA-binding transcription factor activity"/>
    <property type="evidence" value="ECO:0007669"/>
    <property type="project" value="TreeGrafter"/>
</dbReference>
<dbReference type="SUPFAM" id="SSF47413">
    <property type="entry name" value="lambda repressor-like DNA-binding domains"/>
    <property type="match status" value="1"/>
</dbReference>
<keyword evidence="7" id="KW-1185">Reference proteome</keyword>
<sequence>MATRDDVARLAGVSPSTVSYVISGRRTISEATKTKVMAAMRELNYTPNAFAQGLAGARRGILALHFPTNVDGYSSTEFEYVTAAMERARALGYHMLLWSNPMTDVMGLESLVGQKLVAGVLLMEVSINDLRFDVLRRANVPFVSIGRPDDSDDLSYIDNDFAEAGRLAVDYLASLGHRSLMYINVSREEQQAGNGPGIRTVRAICEAVELSGMSIQEVPVENNARGGREALEVYLKMDPRPTAVLALKEFATAGFVNAAGMASLKIPQDLSVIALGVGDRSAEMVAPALTTVAPSGERISHAAVDALVERIEGRSEQLIQELITPVMTVRDSSGAAPAC</sequence>
<evidence type="ECO:0000256" key="2">
    <source>
        <dbReference type="ARBA" id="ARBA00023125"/>
    </source>
</evidence>
<dbReference type="Pfam" id="PF00356">
    <property type="entry name" value="LacI"/>
    <property type="match status" value="1"/>
</dbReference>
<dbReference type="GO" id="GO:0000976">
    <property type="term" value="F:transcription cis-regulatory region binding"/>
    <property type="evidence" value="ECO:0007669"/>
    <property type="project" value="TreeGrafter"/>
</dbReference>
<dbReference type="Gene3D" id="1.10.260.40">
    <property type="entry name" value="lambda repressor-like DNA-binding domains"/>
    <property type="match status" value="1"/>
</dbReference>
<feature type="domain" description="HTH cro/C1-type" evidence="5">
    <location>
        <begin position="3"/>
        <end position="50"/>
    </location>
</feature>
<dbReference type="InterPro" id="IPR010982">
    <property type="entry name" value="Lambda_DNA-bd_dom_sf"/>
</dbReference>
<organism evidence="6 7">
    <name type="scientific">Glutamicibacter ectropisis</name>
    <dbReference type="NCBI Taxonomy" id="3046593"/>
    <lineage>
        <taxon>Bacteria</taxon>
        <taxon>Bacillati</taxon>
        <taxon>Actinomycetota</taxon>
        <taxon>Actinomycetes</taxon>
        <taxon>Micrococcales</taxon>
        <taxon>Micrococcaceae</taxon>
        <taxon>Glutamicibacter</taxon>
    </lineage>
</organism>
<dbReference type="PROSITE" id="PS50943">
    <property type="entry name" value="HTH_CROC1"/>
    <property type="match status" value="1"/>
</dbReference>
<dbReference type="SMART" id="SM00354">
    <property type="entry name" value="HTH_LACI"/>
    <property type="match status" value="1"/>
</dbReference>
<evidence type="ECO:0000259" key="4">
    <source>
        <dbReference type="PROSITE" id="PS50932"/>
    </source>
</evidence>
<dbReference type="InterPro" id="IPR028082">
    <property type="entry name" value="Peripla_BP_I"/>
</dbReference>
<dbReference type="CDD" id="cd01392">
    <property type="entry name" value="HTH_LacI"/>
    <property type="match status" value="1"/>
</dbReference>
<evidence type="ECO:0000313" key="7">
    <source>
        <dbReference type="Proteomes" id="UP001486888"/>
    </source>
</evidence>
<dbReference type="KEGG" id="gey:QMQ05_04190"/>
<dbReference type="PANTHER" id="PTHR30146">
    <property type="entry name" value="LACI-RELATED TRANSCRIPTIONAL REPRESSOR"/>
    <property type="match status" value="1"/>
</dbReference>
<dbReference type="Proteomes" id="UP001486888">
    <property type="component" value="Chromosome"/>
</dbReference>
<dbReference type="RefSeq" id="WP_345473277.1">
    <property type="nucleotide sequence ID" value="NZ_CP125942.1"/>
</dbReference>
<keyword evidence="3" id="KW-0804">Transcription</keyword>
<evidence type="ECO:0000313" key="6">
    <source>
        <dbReference type="EMBL" id="XAO46739.1"/>
    </source>
</evidence>
<evidence type="ECO:0000256" key="3">
    <source>
        <dbReference type="ARBA" id="ARBA00023163"/>
    </source>
</evidence>
<dbReference type="InterPro" id="IPR046335">
    <property type="entry name" value="LacI/GalR-like_sensor"/>
</dbReference>
<dbReference type="AlphaFoldDB" id="A0AAU6WGX1"/>
<accession>A0AAU6WGX1</accession>
<protein>
    <submittedName>
        <fullName evidence="6">LacI family DNA-binding transcriptional regulator</fullName>
    </submittedName>
</protein>
<dbReference type="EMBL" id="CP125942">
    <property type="protein sequence ID" value="XAO46739.1"/>
    <property type="molecule type" value="Genomic_DNA"/>
</dbReference>
<dbReference type="PANTHER" id="PTHR30146:SF153">
    <property type="entry name" value="LACTOSE OPERON REPRESSOR"/>
    <property type="match status" value="1"/>
</dbReference>
<reference evidence="6 7" key="1">
    <citation type="submission" date="2023-05" db="EMBL/GenBank/DDBJ databases">
        <title>Glutamicibacter sp. B1, complete genome.</title>
        <authorList>
            <person name="Long Y.H."/>
            <person name="Fang T."/>
            <person name="Li X.Y."/>
        </authorList>
    </citation>
    <scope>NUCLEOTIDE SEQUENCE [LARGE SCALE GENOMIC DNA]</scope>
    <source>
        <strain evidence="6 7">B1</strain>
    </source>
</reference>
<evidence type="ECO:0000259" key="5">
    <source>
        <dbReference type="PROSITE" id="PS50943"/>
    </source>
</evidence>
<feature type="domain" description="HTH lacI-type" evidence="4">
    <location>
        <begin position="2"/>
        <end position="56"/>
    </location>
</feature>
<dbReference type="CDD" id="cd06267">
    <property type="entry name" value="PBP1_LacI_sugar_binding-like"/>
    <property type="match status" value="1"/>
</dbReference>